<dbReference type="Pfam" id="PF00001">
    <property type="entry name" value="7tm_1"/>
    <property type="match status" value="1"/>
</dbReference>
<evidence type="ECO:0000256" key="3">
    <source>
        <dbReference type="ARBA" id="ARBA00022692"/>
    </source>
</evidence>
<evidence type="ECO:0000256" key="6">
    <source>
        <dbReference type="ARBA" id="ARBA00023136"/>
    </source>
</evidence>
<dbReference type="PRINTS" id="PR00237">
    <property type="entry name" value="GPCRRHODOPSN"/>
</dbReference>
<dbReference type="RefSeq" id="XP_022098063.1">
    <property type="nucleotide sequence ID" value="XM_022242371.1"/>
</dbReference>
<feature type="transmembrane region" description="Helical" evidence="12">
    <location>
        <begin position="181"/>
        <end position="204"/>
    </location>
</feature>
<evidence type="ECO:0000256" key="2">
    <source>
        <dbReference type="ARBA" id="ARBA00022475"/>
    </source>
</evidence>
<dbReference type="RefSeq" id="XP_022098064.1">
    <property type="nucleotide sequence ID" value="XM_022242372.1"/>
</dbReference>
<dbReference type="RefSeq" id="XP_022098065.1">
    <property type="nucleotide sequence ID" value="XM_022242373.1"/>
</dbReference>
<accession>A0A8B7YXK2</accession>
<evidence type="ECO:0000256" key="12">
    <source>
        <dbReference type="SAM" id="Phobius"/>
    </source>
</evidence>
<dbReference type="InterPro" id="IPR017452">
    <property type="entry name" value="GPCR_Rhodpsn_7TM"/>
</dbReference>
<evidence type="ECO:0000313" key="16">
    <source>
        <dbReference type="RefSeq" id="XP_022098064.1"/>
    </source>
</evidence>
<comment type="subcellular location">
    <subcellularLocation>
        <location evidence="1">Cell membrane</location>
        <topology evidence="1">Multi-pass membrane protein</topology>
    </subcellularLocation>
</comment>
<dbReference type="OMA" id="LPWTIRQ"/>
<evidence type="ECO:0000256" key="5">
    <source>
        <dbReference type="ARBA" id="ARBA00023040"/>
    </source>
</evidence>
<evidence type="ECO:0000313" key="17">
    <source>
        <dbReference type="RefSeq" id="XP_022098065.1"/>
    </source>
</evidence>
<dbReference type="Gene3D" id="1.20.1070.10">
    <property type="entry name" value="Rhodopsin 7-helix transmembrane proteins"/>
    <property type="match status" value="1"/>
</dbReference>
<sequence>MDNITTSTDGKPPEEFVFSSAAKIALTVVISVVSAMGLFGNAMVVFIVIRYKDMHTVINYSFANLALTDLTMLLLDALPTAADTMDTNFSASLGCNIPIYLQYVSAEVTSLTLAFLSYDRYRLILHPIRTLHRRSPKAMLKIFLVIWLVSFILQIPTALVAGLTTEGACSEYNVPWGQQYFFSYTLLSLYVVPSSIIVICYVSMGRKMFAAGPPSSMKAHRRRRSVVMILTVIVLFAVCWAPVHAVHMWLAFDPEVTPRRPLYVVLHTAANVLMFVNSSVNPFVYALIGQSFRKHIEEMAISIAKCQPRFAFPNERTESHQHLYGANHSASGVPRILEDSSSFSRSENACRSICSSTWL</sequence>
<proteinExistence type="inferred from homology"/>
<gene>
    <name evidence="15 16 17" type="primary">LOC110983256</name>
</gene>
<dbReference type="GO" id="GO:0004930">
    <property type="term" value="F:G protein-coupled receptor activity"/>
    <property type="evidence" value="ECO:0007669"/>
    <property type="project" value="UniProtKB-KW"/>
</dbReference>
<dbReference type="InterPro" id="IPR000276">
    <property type="entry name" value="GPCR_Rhodpsn"/>
</dbReference>
<dbReference type="PROSITE" id="PS00237">
    <property type="entry name" value="G_PROTEIN_RECEP_F1_1"/>
    <property type="match status" value="1"/>
</dbReference>
<dbReference type="PANTHER" id="PTHR45695">
    <property type="entry name" value="LEUCOKININ RECEPTOR-RELATED"/>
    <property type="match status" value="1"/>
</dbReference>
<comment type="similarity">
    <text evidence="11">Belongs to the G-protein coupled receptor 1 family.</text>
</comment>
<evidence type="ECO:0000313" key="14">
    <source>
        <dbReference type="Proteomes" id="UP000694845"/>
    </source>
</evidence>
<feature type="domain" description="G-protein coupled receptors family 1 profile" evidence="13">
    <location>
        <begin position="40"/>
        <end position="285"/>
    </location>
</feature>
<feature type="transmembrane region" description="Helical" evidence="12">
    <location>
        <begin position="24"/>
        <end position="49"/>
    </location>
</feature>
<organism evidence="14 16">
    <name type="scientific">Acanthaster planci</name>
    <name type="common">Crown-of-thorns starfish</name>
    <dbReference type="NCBI Taxonomy" id="133434"/>
    <lineage>
        <taxon>Eukaryota</taxon>
        <taxon>Metazoa</taxon>
        <taxon>Echinodermata</taxon>
        <taxon>Eleutherozoa</taxon>
        <taxon>Asterozoa</taxon>
        <taxon>Asteroidea</taxon>
        <taxon>Valvatacea</taxon>
        <taxon>Valvatida</taxon>
        <taxon>Acanthasteridae</taxon>
        <taxon>Acanthaster</taxon>
    </lineage>
</organism>
<dbReference type="OrthoDB" id="5981855at2759"/>
<protein>
    <submittedName>
        <fullName evidence="15 16">KiSS-1 receptor-like</fullName>
    </submittedName>
</protein>
<keyword evidence="9" id="KW-0325">Glycoprotein</keyword>
<feature type="transmembrane region" description="Helical" evidence="12">
    <location>
        <begin position="225"/>
        <end position="250"/>
    </location>
</feature>
<keyword evidence="2" id="KW-1003">Cell membrane</keyword>
<keyword evidence="4 12" id="KW-1133">Transmembrane helix</keyword>
<keyword evidence="7" id="KW-1015">Disulfide bond</keyword>
<keyword evidence="5 11" id="KW-0297">G-protein coupled receptor</keyword>
<evidence type="ECO:0000256" key="11">
    <source>
        <dbReference type="RuleBase" id="RU000688"/>
    </source>
</evidence>
<dbReference type="PROSITE" id="PS50262">
    <property type="entry name" value="G_PROTEIN_RECEP_F1_2"/>
    <property type="match status" value="1"/>
</dbReference>
<dbReference type="KEGG" id="aplc:110983256"/>
<evidence type="ECO:0000256" key="8">
    <source>
        <dbReference type="ARBA" id="ARBA00023170"/>
    </source>
</evidence>
<name>A0A8B7YXK2_ACAPL</name>
<dbReference type="GO" id="GO:0005886">
    <property type="term" value="C:plasma membrane"/>
    <property type="evidence" value="ECO:0007669"/>
    <property type="project" value="UniProtKB-SubCell"/>
</dbReference>
<evidence type="ECO:0000259" key="13">
    <source>
        <dbReference type="PROSITE" id="PS50262"/>
    </source>
</evidence>
<evidence type="ECO:0000256" key="10">
    <source>
        <dbReference type="ARBA" id="ARBA00023224"/>
    </source>
</evidence>
<keyword evidence="3 11" id="KW-0812">Transmembrane</keyword>
<evidence type="ECO:0000256" key="4">
    <source>
        <dbReference type="ARBA" id="ARBA00022989"/>
    </source>
</evidence>
<feature type="transmembrane region" description="Helical" evidence="12">
    <location>
        <begin position="99"/>
        <end position="118"/>
    </location>
</feature>
<dbReference type="GeneID" id="110983256"/>
<keyword evidence="6 12" id="KW-0472">Membrane</keyword>
<feature type="transmembrane region" description="Helical" evidence="12">
    <location>
        <begin position="262"/>
        <end position="288"/>
    </location>
</feature>
<dbReference type="PANTHER" id="PTHR45695:SF23">
    <property type="entry name" value="GALANIN-LIKE G-PROTEIN COUPLED RECEPTOR NPR-9"/>
    <property type="match status" value="1"/>
</dbReference>
<dbReference type="AlphaFoldDB" id="A0A8B7YXK2"/>
<dbReference type="SUPFAM" id="SSF81321">
    <property type="entry name" value="Family A G protein-coupled receptor-like"/>
    <property type="match status" value="1"/>
</dbReference>
<evidence type="ECO:0000256" key="1">
    <source>
        <dbReference type="ARBA" id="ARBA00004651"/>
    </source>
</evidence>
<keyword evidence="14" id="KW-1185">Reference proteome</keyword>
<feature type="transmembrane region" description="Helical" evidence="12">
    <location>
        <begin position="61"/>
        <end position="79"/>
    </location>
</feature>
<keyword evidence="8 11" id="KW-0675">Receptor</keyword>
<reference evidence="15 16" key="1">
    <citation type="submission" date="2025-04" db="UniProtKB">
        <authorList>
            <consortium name="RefSeq"/>
        </authorList>
    </citation>
    <scope>IDENTIFICATION</scope>
</reference>
<evidence type="ECO:0000256" key="9">
    <source>
        <dbReference type="ARBA" id="ARBA00023180"/>
    </source>
</evidence>
<dbReference type="Proteomes" id="UP000694845">
    <property type="component" value="Unplaced"/>
</dbReference>
<evidence type="ECO:0000313" key="15">
    <source>
        <dbReference type="RefSeq" id="XP_022098063.1"/>
    </source>
</evidence>
<keyword evidence="10 11" id="KW-0807">Transducer</keyword>
<feature type="transmembrane region" description="Helical" evidence="12">
    <location>
        <begin position="139"/>
        <end position="161"/>
    </location>
</feature>
<evidence type="ECO:0000256" key="7">
    <source>
        <dbReference type="ARBA" id="ARBA00023157"/>
    </source>
</evidence>